<evidence type="ECO:0000313" key="3">
    <source>
        <dbReference type="Proteomes" id="UP001501470"/>
    </source>
</evidence>
<dbReference type="Proteomes" id="UP001501470">
    <property type="component" value="Unassembled WGS sequence"/>
</dbReference>
<name>A0ABP4LHD7_9ACTN</name>
<proteinExistence type="predicted"/>
<keyword evidence="1" id="KW-1133">Transmembrane helix</keyword>
<keyword evidence="3" id="KW-1185">Reference proteome</keyword>
<protein>
    <submittedName>
        <fullName evidence="2">Uncharacterized protein</fullName>
    </submittedName>
</protein>
<feature type="transmembrane region" description="Helical" evidence="1">
    <location>
        <begin position="20"/>
        <end position="40"/>
    </location>
</feature>
<gene>
    <name evidence="2" type="ORF">GCM10009827_045630</name>
</gene>
<comment type="caution">
    <text evidence="2">The sequence shown here is derived from an EMBL/GenBank/DDBJ whole genome shotgun (WGS) entry which is preliminary data.</text>
</comment>
<dbReference type="EMBL" id="BAAAQD010000009">
    <property type="protein sequence ID" value="GAA1524070.1"/>
    <property type="molecule type" value="Genomic_DNA"/>
</dbReference>
<keyword evidence="1" id="KW-0472">Membrane</keyword>
<organism evidence="2 3">
    <name type="scientific">Dactylosporangium maewongense</name>
    <dbReference type="NCBI Taxonomy" id="634393"/>
    <lineage>
        <taxon>Bacteria</taxon>
        <taxon>Bacillati</taxon>
        <taxon>Actinomycetota</taxon>
        <taxon>Actinomycetes</taxon>
        <taxon>Micromonosporales</taxon>
        <taxon>Micromonosporaceae</taxon>
        <taxon>Dactylosporangium</taxon>
    </lineage>
</organism>
<sequence length="92" mass="9498">MIDLDVPAAATVPPRHRRGVLPRVAVLAACVVTAAVPAAAPVPVSVGQRLPVPSYCTGDPLPGGRLNIVEDHVYILLDGQTGVVLSTGRCPR</sequence>
<evidence type="ECO:0000256" key="1">
    <source>
        <dbReference type="SAM" id="Phobius"/>
    </source>
</evidence>
<reference evidence="3" key="1">
    <citation type="journal article" date="2019" name="Int. J. Syst. Evol. Microbiol.">
        <title>The Global Catalogue of Microorganisms (GCM) 10K type strain sequencing project: providing services to taxonomists for standard genome sequencing and annotation.</title>
        <authorList>
            <consortium name="The Broad Institute Genomics Platform"/>
            <consortium name="The Broad Institute Genome Sequencing Center for Infectious Disease"/>
            <person name="Wu L."/>
            <person name="Ma J."/>
        </authorList>
    </citation>
    <scope>NUCLEOTIDE SEQUENCE [LARGE SCALE GENOMIC DNA]</scope>
    <source>
        <strain evidence="3">JCM 15933</strain>
    </source>
</reference>
<keyword evidence="1" id="KW-0812">Transmembrane</keyword>
<accession>A0ABP4LHD7</accession>
<dbReference type="RefSeq" id="WP_344504059.1">
    <property type="nucleotide sequence ID" value="NZ_BAAAQD010000009.1"/>
</dbReference>
<evidence type="ECO:0000313" key="2">
    <source>
        <dbReference type="EMBL" id="GAA1524070.1"/>
    </source>
</evidence>